<keyword evidence="2" id="KW-0472">Membrane</keyword>
<dbReference type="AlphaFoldDB" id="A0A139IHW2"/>
<dbReference type="GO" id="GO:0031204">
    <property type="term" value="P:post-translational protein targeting to membrane, translocation"/>
    <property type="evidence" value="ECO:0007669"/>
    <property type="project" value="InterPro"/>
</dbReference>
<feature type="compositionally biased region" description="Low complexity" evidence="1">
    <location>
        <begin position="241"/>
        <end position="251"/>
    </location>
</feature>
<dbReference type="PANTHER" id="PTHR28229">
    <property type="entry name" value="TRANSLOCATION PROTEIN SEC66"/>
    <property type="match status" value="1"/>
</dbReference>
<name>A0A139IHW2_9PEZI</name>
<dbReference type="GO" id="GO:0031207">
    <property type="term" value="C:Sec62/Sec63 complex"/>
    <property type="evidence" value="ECO:0007669"/>
    <property type="project" value="InterPro"/>
</dbReference>
<sequence>MAENTTFNSTFNSTNGTNGTDYSSWQSTTPRTWADFWIGLLWPVLYITILVGSLSTFSSLYRKRQTAKAAQLESWFPPNRQRDIYLSLLHLDPQEQDAKAGEKTISKVPDNVLKAALLKRAVEDIQRIVQLRSTKPALQTLMQRGSIGDDLWQRFLMAEKEMEEEVKDVVNEANAFAPQWGQVIFQSANEINQNRLIKERIAELQATTEAEKAWWDEKRSKTSASFMKELDDEAAEKARAEALAAGAPKAKNGSSDEDTVLVESGGPGSAQGSMRGKKKGGKK</sequence>
<evidence type="ECO:0000256" key="2">
    <source>
        <dbReference type="SAM" id="Phobius"/>
    </source>
</evidence>
<dbReference type="OrthoDB" id="73168at2759"/>
<keyword evidence="2" id="KW-1133">Transmembrane helix</keyword>
<dbReference type="InterPro" id="IPR018624">
    <property type="entry name" value="Sec66"/>
</dbReference>
<gene>
    <name evidence="3" type="ORF">AC579_8420</name>
</gene>
<protein>
    <recommendedName>
        <fullName evidence="5">Translocation protein sec66</fullName>
    </recommendedName>
</protein>
<dbReference type="Proteomes" id="UP000073492">
    <property type="component" value="Unassembled WGS sequence"/>
</dbReference>
<dbReference type="Pfam" id="PF09802">
    <property type="entry name" value="Sec66"/>
    <property type="match status" value="1"/>
</dbReference>
<proteinExistence type="predicted"/>
<accession>A0A139IHW2</accession>
<reference evidence="3 4" key="1">
    <citation type="submission" date="2015-07" db="EMBL/GenBank/DDBJ databases">
        <title>Comparative genomics of the Sigatoka disease complex on banana suggests a link between parallel evolutionary changes in Pseudocercospora fijiensis and Pseudocercospora eumusae and increased virulence on the banana host.</title>
        <authorList>
            <person name="Chang T.-C."/>
            <person name="Salvucci A."/>
            <person name="Crous P.W."/>
            <person name="Stergiopoulos I."/>
        </authorList>
    </citation>
    <scope>NUCLEOTIDE SEQUENCE [LARGE SCALE GENOMIC DNA]</scope>
    <source>
        <strain evidence="3 4">CBS 116634</strain>
    </source>
</reference>
<keyword evidence="2" id="KW-0812">Transmembrane</keyword>
<organism evidence="3 4">
    <name type="scientific">Pseudocercospora musae</name>
    <dbReference type="NCBI Taxonomy" id="113226"/>
    <lineage>
        <taxon>Eukaryota</taxon>
        <taxon>Fungi</taxon>
        <taxon>Dikarya</taxon>
        <taxon>Ascomycota</taxon>
        <taxon>Pezizomycotina</taxon>
        <taxon>Dothideomycetes</taxon>
        <taxon>Dothideomycetidae</taxon>
        <taxon>Mycosphaerellales</taxon>
        <taxon>Mycosphaerellaceae</taxon>
        <taxon>Pseudocercospora</taxon>
    </lineage>
</organism>
<feature type="transmembrane region" description="Helical" evidence="2">
    <location>
        <begin position="36"/>
        <end position="61"/>
    </location>
</feature>
<evidence type="ECO:0008006" key="5">
    <source>
        <dbReference type="Google" id="ProtNLM"/>
    </source>
</evidence>
<evidence type="ECO:0000313" key="4">
    <source>
        <dbReference type="Proteomes" id="UP000073492"/>
    </source>
</evidence>
<dbReference type="STRING" id="113226.A0A139IHW2"/>
<comment type="caution">
    <text evidence="3">The sequence shown here is derived from an EMBL/GenBank/DDBJ whole genome shotgun (WGS) entry which is preliminary data.</text>
</comment>
<evidence type="ECO:0000313" key="3">
    <source>
        <dbReference type="EMBL" id="KXT14290.1"/>
    </source>
</evidence>
<keyword evidence="4" id="KW-1185">Reference proteome</keyword>
<feature type="region of interest" description="Disordered" evidence="1">
    <location>
        <begin position="230"/>
        <end position="283"/>
    </location>
</feature>
<dbReference type="EMBL" id="LFZO01000086">
    <property type="protein sequence ID" value="KXT14290.1"/>
    <property type="molecule type" value="Genomic_DNA"/>
</dbReference>
<evidence type="ECO:0000256" key="1">
    <source>
        <dbReference type="SAM" id="MobiDB-lite"/>
    </source>
</evidence>
<dbReference type="PANTHER" id="PTHR28229:SF1">
    <property type="entry name" value="TRANSLOCATION PROTEIN SEC66"/>
    <property type="match status" value="1"/>
</dbReference>